<keyword evidence="2" id="KW-1185">Reference proteome</keyword>
<accession>D3DI26</accession>
<dbReference type="InterPro" id="IPR015943">
    <property type="entry name" value="WD40/YVTN_repeat-like_dom_sf"/>
</dbReference>
<evidence type="ECO:0000313" key="2">
    <source>
        <dbReference type="Proteomes" id="UP000002574"/>
    </source>
</evidence>
<dbReference type="SUPFAM" id="SSF51004">
    <property type="entry name" value="C-terminal (heme d1) domain of cytochrome cd1-nitrite reductase"/>
    <property type="match status" value="1"/>
</dbReference>
<organism evidence="1 2">
    <name type="scientific">Hydrogenobacter thermophilus (strain DSM 6534 / IAM 12695 / TK-6)</name>
    <dbReference type="NCBI Taxonomy" id="608538"/>
    <lineage>
        <taxon>Bacteria</taxon>
        <taxon>Pseudomonadati</taxon>
        <taxon>Aquificota</taxon>
        <taxon>Aquificia</taxon>
        <taxon>Aquificales</taxon>
        <taxon>Aquificaceae</taxon>
        <taxon>Hydrogenobacter</taxon>
    </lineage>
</organism>
<proteinExistence type="predicted"/>
<dbReference type="STRING" id="608538.HTH_1020"/>
<dbReference type="Gene3D" id="2.130.10.10">
    <property type="entry name" value="YVTN repeat-like/Quinoprotein amine dehydrogenase"/>
    <property type="match status" value="1"/>
</dbReference>
<dbReference type="PROSITE" id="PS51318">
    <property type="entry name" value="TAT"/>
    <property type="match status" value="1"/>
</dbReference>
<gene>
    <name evidence="1" type="ordered locus">HTH_1020</name>
</gene>
<dbReference type="EMBL" id="AP011112">
    <property type="protein sequence ID" value="BAI69478.1"/>
    <property type="molecule type" value="Genomic_DNA"/>
</dbReference>
<reference evidence="1 2" key="1">
    <citation type="journal article" date="2010" name="J. Bacteriol.">
        <title>Complete genome sequence of the thermophilic, obligately chemolithoautotrophic hydrogen-oxidizing bacterium Hydrogenobacter thermophilus TK-6.</title>
        <authorList>
            <person name="Arai H."/>
            <person name="Kanbe H."/>
            <person name="Ishii M."/>
            <person name="Igarashi Y."/>
        </authorList>
    </citation>
    <scope>NUCLEOTIDE SEQUENCE [LARGE SCALE GENOMIC DNA]</scope>
    <source>
        <strain evidence="2">DSM 6534 / IAM 12695 / TK-6 [Tokyo]</strain>
    </source>
</reference>
<name>D3DI26_HYDTT</name>
<sequence length="515" mass="56472">MCENLKGGAAMSWNRRDLFKLGILGAVVGGIGKLATGTAQALPIIGGEPTFNDVYKQIGRYIFLVPGKFAGLVAAYDMSTGMCLAWANMSIWAGNRTPIVHHLAAFASPDPYKEFEFVVNTQGGKNLYIYGVATPVKDPDPGFNIWRIKYDGSKMVLLEEVDKTTGLGLGVHVTAAPDNKHFAVADGQKDIFAVFEKGEGTAPSKVKTAVFFDWEPNSKELSRAWLDGGTLIIKKLHPPYDYTGTKGNKLDWELVPGGELFAEQGKVTGARVRNACALDSLTWNPTKPYAAAALRTIGCAVIFDTRTWEPVACLVGSDKFAKHGYKLPIKKVSADEWEVKFPFVPTPAHQAGFHPSGNYFVLMNNIRENSMPVFDCSSSDPGKWTKIASVGDPSWRGAYPNPFHMVFTPDGKKLFVTLWWPAPTPNGLAAVDTDTWKIEKTITIGPDIHTLAITYDGKHLLGVFSGYQKTHSGMYVLRVKDYKLLGYLPSPLGHHDCVIVPRTTKDLYVSRCTTT</sequence>
<dbReference type="Proteomes" id="UP000002574">
    <property type="component" value="Chromosome"/>
</dbReference>
<evidence type="ECO:0000313" key="1">
    <source>
        <dbReference type="EMBL" id="BAI69478.1"/>
    </source>
</evidence>
<dbReference type="InterPro" id="IPR011048">
    <property type="entry name" value="Haem_d1_sf"/>
</dbReference>
<protein>
    <submittedName>
        <fullName evidence="1">Uncharacterized protein</fullName>
    </submittedName>
</protein>
<dbReference type="eggNOG" id="COG3391">
    <property type="taxonomic scope" value="Bacteria"/>
</dbReference>
<dbReference type="InterPro" id="IPR006311">
    <property type="entry name" value="TAT_signal"/>
</dbReference>
<dbReference type="AlphaFoldDB" id="D3DI26"/>
<dbReference type="KEGG" id="hth:HTH_1020"/>